<reference evidence="11 12" key="1">
    <citation type="journal article" date="2012" name="PLoS Pathog.">
        <title>Diverse lifestyles and strategies of plant pathogenesis encoded in the genomes of eighteen Dothideomycetes fungi.</title>
        <authorList>
            <person name="Ohm R.A."/>
            <person name="Feau N."/>
            <person name="Henrissat B."/>
            <person name="Schoch C.L."/>
            <person name="Horwitz B.A."/>
            <person name="Barry K.W."/>
            <person name="Condon B.J."/>
            <person name="Copeland A.C."/>
            <person name="Dhillon B."/>
            <person name="Glaser F."/>
            <person name="Hesse C.N."/>
            <person name="Kosti I."/>
            <person name="LaButti K."/>
            <person name="Lindquist E.A."/>
            <person name="Lucas S."/>
            <person name="Salamov A.A."/>
            <person name="Bradshaw R.E."/>
            <person name="Ciuffetti L."/>
            <person name="Hamelin R.C."/>
            <person name="Kema G.H.J."/>
            <person name="Lawrence C."/>
            <person name="Scott J.A."/>
            <person name="Spatafora J.W."/>
            <person name="Turgeon B.G."/>
            <person name="de Wit P.J.G.M."/>
            <person name="Zhong S."/>
            <person name="Goodwin S.B."/>
            <person name="Grigoriev I.V."/>
        </authorList>
    </citation>
    <scope>NUCLEOTIDE SEQUENCE [LARGE SCALE GENOMIC DNA]</scope>
    <source>
        <strain evidence="11 12">UAMH 10762</strain>
    </source>
</reference>
<evidence type="ECO:0000256" key="4">
    <source>
        <dbReference type="ARBA" id="ARBA00023117"/>
    </source>
</evidence>
<dbReference type="PANTHER" id="PTHR47343">
    <property type="entry name" value="TRANSCRIPTIONAL ACTIVATOR SPT7"/>
    <property type="match status" value="1"/>
</dbReference>
<evidence type="ECO:0000313" key="11">
    <source>
        <dbReference type="EMBL" id="EMD00268.1"/>
    </source>
</evidence>
<dbReference type="CDD" id="cd22927">
    <property type="entry name" value="HFD_SPT7"/>
    <property type="match status" value="1"/>
</dbReference>
<dbReference type="InterPro" id="IPR001487">
    <property type="entry name" value="Bromodomain"/>
</dbReference>
<feature type="region of interest" description="Disordered" evidence="9">
    <location>
        <begin position="233"/>
        <end position="255"/>
    </location>
</feature>
<feature type="region of interest" description="Disordered" evidence="9">
    <location>
        <begin position="176"/>
        <end position="198"/>
    </location>
</feature>
<protein>
    <recommendedName>
        <fullName evidence="7">SAGA complex subunit Spt7</fullName>
    </recommendedName>
</protein>
<feature type="region of interest" description="Disordered" evidence="9">
    <location>
        <begin position="510"/>
        <end position="530"/>
    </location>
</feature>
<evidence type="ECO:0000256" key="3">
    <source>
        <dbReference type="ARBA" id="ARBA00023015"/>
    </source>
</evidence>
<feature type="compositionally biased region" description="Basic and acidic residues" evidence="9">
    <location>
        <begin position="185"/>
        <end position="198"/>
    </location>
</feature>
<proteinExistence type="predicted"/>
<dbReference type="GO" id="GO:0005634">
    <property type="term" value="C:nucleus"/>
    <property type="evidence" value="ECO:0007669"/>
    <property type="project" value="UniProtKB-SubCell"/>
</dbReference>
<dbReference type="GO" id="GO:0005198">
    <property type="term" value="F:structural molecule activity"/>
    <property type="evidence" value="ECO:0007669"/>
    <property type="project" value="TreeGrafter"/>
</dbReference>
<dbReference type="GO" id="GO:0046695">
    <property type="term" value="C:SLIK (SAGA-like) complex"/>
    <property type="evidence" value="ECO:0007669"/>
    <property type="project" value="InterPro"/>
</dbReference>
<feature type="compositionally biased region" description="Basic residues" evidence="9">
    <location>
        <begin position="456"/>
        <end position="465"/>
    </location>
</feature>
<dbReference type="KEGG" id="bcom:BAUCODRAFT_84039"/>
<feature type="compositionally biased region" description="Basic and acidic residues" evidence="9">
    <location>
        <begin position="631"/>
        <end position="641"/>
    </location>
</feature>
<dbReference type="PANTHER" id="PTHR47343:SF1">
    <property type="entry name" value="TRANSCRIPTIONAL ACTIVATOR SPT7"/>
    <property type="match status" value="1"/>
</dbReference>
<dbReference type="FunFam" id="1.10.20.10:FF:000072">
    <property type="entry name" value="Transcriptional activator spt7"/>
    <property type="match status" value="1"/>
</dbReference>
<feature type="compositionally biased region" description="Acidic residues" evidence="9">
    <location>
        <begin position="441"/>
        <end position="451"/>
    </location>
</feature>
<evidence type="ECO:0000256" key="1">
    <source>
        <dbReference type="ARBA" id="ARBA00004123"/>
    </source>
</evidence>
<accession>M2LZW8</accession>
<dbReference type="OMA" id="YRRSEAK"/>
<name>M2LZW8_BAUPA</name>
<keyword evidence="6" id="KW-0539">Nucleus</keyword>
<evidence type="ECO:0000256" key="5">
    <source>
        <dbReference type="ARBA" id="ARBA00023163"/>
    </source>
</evidence>
<feature type="compositionally biased region" description="Low complexity" evidence="9">
    <location>
        <begin position="105"/>
        <end position="116"/>
    </location>
</feature>
<evidence type="ECO:0000256" key="6">
    <source>
        <dbReference type="ARBA" id="ARBA00023242"/>
    </source>
</evidence>
<dbReference type="AlphaFoldDB" id="M2LZW8"/>
<keyword evidence="3" id="KW-0805">Transcription regulation</keyword>
<evidence type="ECO:0000256" key="2">
    <source>
        <dbReference type="ARBA" id="ARBA00022553"/>
    </source>
</evidence>
<dbReference type="FunFam" id="1.20.920.10:FF:000032">
    <property type="entry name" value="Transcriptional activator spt7"/>
    <property type="match status" value="1"/>
</dbReference>
<keyword evidence="12" id="KW-1185">Reference proteome</keyword>
<dbReference type="Gene3D" id="1.20.920.10">
    <property type="entry name" value="Bromodomain-like"/>
    <property type="match status" value="1"/>
</dbReference>
<feature type="compositionally biased region" description="Acidic residues" evidence="9">
    <location>
        <begin position="124"/>
        <end position="136"/>
    </location>
</feature>
<keyword evidence="2" id="KW-0597">Phosphoprotein</keyword>
<feature type="compositionally biased region" description="Basic and acidic residues" evidence="9">
    <location>
        <begin position="429"/>
        <end position="438"/>
    </location>
</feature>
<feature type="region of interest" description="Disordered" evidence="9">
    <location>
        <begin position="1039"/>
        <end position="1077"/>
    </location>
</feature>
<dbReference type="SMART" id="SM00297">
    <property type="entry name" value="BROMO"/>
    <property type="match status" value="1"/>
</dbReference>
<feature type="region of interest" description="Disordered" evidence="9">
    <location>
        <begin position="429"/>
        <end position="495"/>
    </location>
</feature>
<evidence type="ECO:0000256" key="9">
    <source>
        <dbReference type="SAM" id="MobiDB-lite"/>
    </source>
</evidence>
<keyword evidence="4 8" id="KW-0103">Bromodomain</keyword>
<feature type="region of interest" description="Disordered" evidence="9">
    <location>
        <begin position="1"/>
        <end position="61"/>
    </location>
</feature>
<dbReference type="GO" id="GO:0000124">
    <property type="term" value="C:SAGA complex"/>
    <property type="evidence" value="ECO:0007669"/>
    <property type="project" value="InterPro"/>
</dbReference>
<sequence length="1128" mass="123820">MTSTPQRGLSNGYPSRPLPNGLHTPLSRRQASLTRNGAVIGGGLGAASAAGEDEEREEDATHALLGQRWADAEERIATLFDRDGRILKRRKKAASLTAINGPAVAAESAKTSAPPKKAARQVDDDYGDSDDEDEDSIAEKDTPLKAKGKAALANGLLPHAVQSPAPAVQLTAVRSNTTLSSGHAKSSEEVRKQLEEDKKAAADAAKRSFQTMFYTWENDRDAMLEQQKLDELDREVENETSAGNDGTGAGASSVANHGTLGSADLGASSLTLKHLIARIDAKRHLVQASDNQLRTLISEVRKGRSKWASEDRVGQEELYEAAEKVLMELKAQTEYAQPFLNRVIKRDAPDYFQIIKHPMDIGTMLKKLKTMAYKSKREFVDDLNLIWSNCLKYNSNPDHPFRKKALYMRKETDKLTQLIPEITVRDRAEVEAEERKMNMADADESDEEDDAPLASRGRKAPKKGVKGAPSSARKAPSVAVDETDSPAPPDVKPLMHASTSHLRNEFLRADSETQDASSAGFSTPPPGTATPLVNGVHGVGSQPDVMEVDGFGGQQSVLNAPQDDPDEDDTEFKTWKQVTKKDRAIAATERNRLFQGERGERLNIDEPALLRSKAAMRRWMRQQKMLQSQKGDAESDAHDDADAADSSALTGETLAEGIEKDEDSTLPDYYNPLSAIPNLQERWMWTTDSAGHAIQQSEKWLRMHPRERFVSSSSSGGTGGSILTRKMEANMRQMQETRKVCSKISLVKQMQLQGQTYQNQFQRYEPQPFVEQDIGTVVVSEEGPLIAPWLNRAALQRSVGKIFYHAGFEDFQPSALDAAVDLAGEYFGKLVEGFKVYREQPKRMVEGEKAVGKFSFEEQVLHTLQEGGLDLENLEGYVKDEVDRLGTKLGVVHERMKGHLADLLRPALGDHAGADGVGAFQDGSEQFVGGDFAEDLDEDFFGFRELGLAAEFGLENLSVPLHLLQNRMQSAFQAQHQGPTTSTGLIFPPPEPYEAISSENLGEMVGIAQDFFRARLRTAGVKGDEGVVRLVEDEELPLKQRFPKPRLPPTGKISSPRKRPIREQQQAAKKKRKLDVEGRAEVRLGGLGKPVGALKLKMPPENGVVEEPGKGETGTAAAMISPESIAGN</sequence>
<dbReference type="RefSeq" id="XP_007672768.1">
    <property type="nucleotide sequence ID" value="XM_007674578.1"/>
</dbReference>
<feature type="region of interest" description="Disordered" evidence="9">
    <location>
        <begin position="623"/>
        <end position="649"/>
    </location>
</feature>
<feature type="region of interest" description="Disordered" evidence="9">
    <location>
        <begin position="104"/>
        <end position="143"/>
    </location>
</feature>
<dbReference type="CDD" id="cd05510">
    <property type="entry name" value="Bromo_SPT7_like"/>
    <property type="match status" value="1"/>
</dbReference>
<dbReference type="EMBL" id="KB445551">
    <property type="protein sequence ID" value="EMD00268.1"/>
    <property type="molecule type" value="Genomic_DNA"/>
</dbReference>
<dbReference type="Gene3D" id="1.10.20.10">
    <property type="entry name" value="Histone, subunit A"/>
    <property type="match status" value="1"/>
</dbReference>
<feature type="region of interest" description="Disordered" evidence="9">
    <location>
        <begin position="1090"/>
        <end position="1128"/>
    </location>
</feature>
<dbReference type="GeneID" id="19117408"/>
<dbReference type="Pfam" id="PF00439">
    <property type="entry name" value="Bromodomain"/>
    <property type="match status" value="1"/>
</dbReference>
<dbReference type="STRING" id="717646.M2LZW8"/>
<dbReference type="InterPro" id="IPR009072">
    <property type="entry name" value="Histone-fold"/>
</dbReference>
<dbReference type="InterPro" id="IPR036427">
    <property type="entry name" value="Bromodomain-like_sf"/>
</dbReference>
<evidence type="ECO:0000313" key="12">
    <source>
        <dbReference type="Proteomes" id="UP000011761"/>
    </source>
</evidence>
<dbReference type="HOGENOM" id="CLU_006198_0_0_1"/>
<dbReference type="OrthoDB" id="21449at2759"/>
<organism evidence="11 12">
    <name type="scientific">Baudoinia panamericana (strain UAMH 10762)</name>
    <name type="common">Angels' share fungus</name>
    <name type="synonym">Baudoinia compniacensis (strain UAMH 10762)</name>
    <dbReference type="NCBI Taxonomy" id="717646"/>
    <lineage>
        <taxon>Eukaryota</taxon>
        <taxon>Fungi</taxon>
        <taxon>Dikarya</taxon>
        <taxon>Ascomycota</taxon>
        <taxon>Pezizomycotina</taxon>
        <taxon>Dothideomycetes</taxon>
        <taxon>Dothideomycetidae</taxon>
        <taxon>Mycosphaerellales</taxon>
        <taxon>Teratosphaeriaceae</taxon>
        <taxon>Baudoinia</taxon>
    </lineage>
</organism>
<dbReference type="SUPFAM" id="SSF47370">
    <property type="entry name" value="Bromodomain"/>
    <property type="match status" value="1"/>
</dbReference>
<dbReference type="PROSITE" id="PS50014">
    <property type="entry name" value="BROMODOMAIN_2"/>
    <property type="match status" value="1"/>
</dbReference>
<gene>
    <name evidence="11" type="ORF">BAUCODRAFT_84039</name>
</gene>
<keyword evidence="5" id="KW-0804">Transcription</keyword>
<dbReference type="GO" id="GO:0006357">
    <property type="term" value="P:regulation of transcription by RNA polymerase II"/>
    <property type="evidence" value="ECO:0007669"/>
    <property type="project" value="UniProtKB-ARBA"/>
</dbReference>
<dbReference type="GO" id="GO:0006325">
    <property type="term" value="P:chromatin organization"/>
    <property type="evidence" value="ECO:0007669"/>
    <property type="project" value="UniProtKB-ARBA"/>
</dbReference>
<feature type="domain" description="Bromo" evidence="10">
    <location>
        <begin position="331"/>
        <end position="401"/>
    </location>
</feature>
<dbReference type="GO" id="GO:0046982">
    <property type="term" value="F:protein heterodimerization activity"/>
    <property type="evidence" value="ECO:0007669"/>
    <property type="project" value="InterPro"/>
</dbReference>
<evidence type="ECO:0000259" key="10">
    <source>
        <dbReference type="PROSITE" id="PS50014"/>
    </source>
</evidence>
<dbReference type="InterPro" id="IPR037782">
    <property type="entry name" value="Spt7"/>
</dbReference>
<dbReference type="eggNOG" id="KOG1472">
    <property type="taxonomic scope" value="Eukaryota"/>
</dbReference>
<comment type="subcellular location">
    <subcellularLocation>
        <location evidence="1">Nucleus</location>
    </subcellularLocation>
</comment>
<feature type="compositionally biased region" description="Polar residues" evidence="9">
    <location>
        <begin position="1"/>
        <end position="13"/>
    </location>
</feature>
<evidence type="ECO:0000256" key="7">
    <source>
        <dbReference type="ARBA" id="ARBA00093633"/>
    </source>
</evidence>
<evidence type="ECO:0000256" key="8">
    <source>
        <dbReference type="PROSITE-ProRule" id="PRU00035"/>
    </source>
</evidence>
<dbReference type="Proteomes" id="UP000011761">
    <property type="component" value="Unassembled WGS sequence"/>
</dbReference>
<dbReference type="PRINTS" id="PR00503">
    <property type="entry name" value="BROMODOMAIN"/>
</dbReference>